<sequence length="69" mass="7418">MGGFGIGRWYIGTHGVAAGQLVLWFLAFVTSFIFGIGLVLFVGLGIWVLVDAIMIFTGSVRDGDGRVLR</sequence>
<comment type="caution">
    <text evidence="2">The sequence shown here is derived from an EMBL/GenBank/DDBJ whole genome shotgun (WGS) entry which is preliminary data.</text>
</comment>
<keyword evidence="1" id="KW-0812">Transmembrane</keyword>
<dbReference type="AlphaFoldDB" id="L7LHN1"/>
<dbReference type="EMBL" id="BANU01000009">
    <property type="protein sequence ID" value="GAC60394.1"/>
    <property type="molecule type" value="Genomic_DNA"/>
</dbReference>
<gene>
    <name evidence="2" type="ORF">GSI01S_09_00560</name>
</gene>
<protein>
    <recommendedName>
        <fullName evidence="4">TM2 domain-containing protein</fullName>
    </recommendedName>
</protein>
<keyword evidence="3" id="KW-1185">Reference proteome</keyword>
<dbReference type="eggNOG" id="COG2314">
    <property type="taxonomic scope" value="Bacteria"/>
</dbReference>
<feature type="transmembrane region" description="Helical" evidence="1">
    <location>
        <begin position="21"/>
        <end position="50"/>
    </location>
</feature>
<name>L7LHN1_9ACTN</name>
<evidence type="ECO:0008006" key="4">
    <source>
        <dbReference type="Google" id="ProtNLM"/>
    </source>
</evidence>
<organism evidence="2 3">
    <name type="scientific">Gordonia sihwensis NBRC 108236</name>
    <dbReference type="NCBI Taxonomy" id="1223544"/>
    <lineage>
        <taxon>Bacteria</taxon>
        <taxon>Bacillati</taxon>
        <taxon>Actinomycetota</taxon>
        <taxon>Actinomycetes</taxon>
        <taxon>Mycobacteriales</taxon>
        <taxon>Gordoniaceae</taxon>
        <taxon>Gordonia</taxon>
    </lineage>
</organism>
<reference evidence="2 3" key="1">
    <citation type="submission" date="2012-12" db="EMBL/GenBank/DDBJ databases">
        <title>Whole genome shotgun sequence of Gordonia sihwensis NBRC 108236.</title>
        <authorList>
            <person name="Yoshida I."/>
            <person name="Hosoyama A."/>
            <person name="Tsuchikane K."/>
            <person name="Ando Y."/>
            <person name="Baba S."/>
            <person name="Ohji S."/>
            <person name="Hamada M."/>
            <person name="Tamura T."/>
            <person name="Yamazoe A."/>
            <person name="Yamazaki S."/>
            <person name="Fujita N."/>
        </authorList>
    </citation>
    <scope>NUCLEOTIDE SEQUENCE [LARGE SCALE GENOMIC DNA]</scope>
    <source>
        <strain evidence="2 3">NBRC 108236</strain>
    </source>
</reference>
<evidence type="ECO:0000313" key="2">
    <source>
        <dbReference type="EMBL" id="GAC60394.1"/>
    </source>
</evidence>
<evidence type="ECO:0000313" key="3">
    <source>
        <dbReference type="Proteomes" id="UP000035083"/>
    </source>
</evidence>
<proteinExistence type="predicted"/>
<keyword evidence="1" id="KW-0472">Membrane</keyword>
<dbReference type="Proteomes" id="UP000035083">
    <property type="component" value="Unassembled WGS sequence"/>
</dbReference>
<accession>L7LHN1</accession>
<keyword evidence="1" id="KW-1133">Transmembrane helix</keyword>
<evidence type="ECO:0000256" key="1">
    <source>
        <dbReference type="SAM" id="Phobius"/>
    </source>
</evidence>